<keyword evidence="1" id="KW-1133">Transmembrane helix</keyword>
<dbReference type="RefSeq" id="WP_169147721.1">
    <property type="nucleotide sequence ID" value="NZ_JABBGA010000023.1"/>
</dbReference>
<reference evidence="2 3" key="1">
    <citation type="submission" date="2020-04" db="EMBL/GenBank/DDBJ databases">
        <title>Zoogloea sp. G-4-1-14 isolated from soil.</title>
        <authorList>
            <person name="Dahal R.H."/>
        </authorList>
    </citation>
    <scope>NUCLEOTIDE SEQUENCE [LARGE SCALE GENOMIC DNA]</scope>
    <source>
        <strain evidence="2 3">G-4-1-14</strain>
    </source>
</reference>
<feature type="transmembrane region" description="Helical" evidence="1">
    <location>
        <begin position="47"/>
        <end position="66"/>
    </location>
</feature>
<dbReference type="Proteomes" id="UP000580043">
    <property type="component" value="Unassembled WGS sequence"/>
</dbReference>
<gene>
    <name evidence="2" type="ORF">HHL15_20730</name>
</gene>
<name>A0A848GA21_9RHOO</name>
<evidence type="ECO:0000256" key="1">
    <source>
        <dbReference type="SAM" id="Phobius"/>
    </source>
</evidence>
<sequence length="163" mass="18311">MRDSTQEEQLETLRSMGRSWVGLAAQGMFVVPALIVFYKAFTLREYGLIPIGAGLLLFAAVVFQGMPHIRRAIQGIDSDDRCEGTAQISIEESSETTYYKAIVTTPLRGRWVFHFQPQGWTPEEVVLPVECRFIDGVEWPVLVVAEPGLISPREVPKALMRET</sequence>
<keyword evidence="1" id="KW-0812">Transmembrane</keyword>
<protein>
    <submittedName>
        <fullName evidence="2">Uncharacterized protein</fullName>
    </submittedName>
</protein>
<accession>A0A848GA21</accession>
<organism evidence="2 3">
    <name type="scientific">Zoogloea dura</name>
    <dbReference type="NCBI Taxonomy" id="2728840"/>
    <lineage>
        <taxon>Bacteria</taxon>
        <taxon>Pseudomonadati</taxon>
        <taxon>Pseudomonadota</taxon>
        <taxon>Betaproteobacteria</taxon>
        <taxon>Rhodocyclales</taxon>
        <taxon>Zoogloeaceae</taxon>
        <taxon>Zoogloea</taxon>
    </lineage>
</organism>
<evidence type="ECO:0000313" key="3">
    <source>
        <dbReference type="Proteomes" id="UP000580043"/>
    </source>
</evidence>
<keyword evidence="3" id="KW-1185">Reference proteome</keyword>
<keyword evidence="1" id="KW-0472">Membrane</keyword>
<proteinExistence type="predicted"/>
<evidence type="ECO:0000313" key="2">
    <source>
        <dbReference type="EMBL" id="NML28190.1"/>
    </source>
</evidence>
<comment type="caution">
    <text evidence="2">The sequence shown here is derived from an EMBL/GenBank/DDBJ whole genome shotgun (WGS) entry which is preliminary data.</text>
</comment>
<dbReference type="AlphaFoldDB" id="A0A848GA21"/>
<feature type="transmembrane region" description="Helical" evidence="1">
    <location>
        <begin position="20"/>
        <end position="41"/>
    </location>
</feature>
<dbReference type="EMBL" id="JABBGA010000023">
    <property type="protein sequence ID" value="NML28190.1"/>
    <property type="molecule type" value="Genomic_DNA"/>
</dbReference>